<protein>
    <submittedName>
        <fullName evidence="1">Uncharacterized protein</fullName>
    </submittedName>
</protein>
<dbReference type="EMBL" id="VSRR010003446">
    <property type="protein sequence ID" value="MPC36192.1"/>
    <property type="molecule type" value="Genomic_DNA"/>
</dbReference>
<evidence type="ECO:0000313" key="2">
    <source>
        <dbReference type="Proteomes" id="UP000324222"/>
    </source>
</evidence>
<reference evidence="1 2" key="1">
    <citation type="submission" date="2019-05" db="EMBL/GenBank/DDBJ databases">
        <title>Another draft genome of Portunus trituberculatus and its Hox gene families provides insights of decapod evolution.</title>
        <authorList>
            <person name="Jeong J.-H."/>
            <person name="Song I."/>
            <person name="Kim S."/>
            <person name="Choi T."/>
            <person name="Kim D."/>
            <person name="Ryu S."/>
            <person name="Kim W."/>
        </authorList>
    </citation>
    <scope>NUCLEOTIDE SEQUENCE [LARGE SCALE GENOMIC DNA]</scope>
    <source>
        <tissue evidence="1">Muscle</tissue>
    </source>
</reference>
<organism evidence="1 2">
    <name type="scientific">Portunus trituberculatus</name>
    <name type="common">Swimming crab</name>
    <name type="synonym">Neptunus trituberculatus</name>
    <dbReference type="NCBI Taxonomy" id="210409"/>
    <lineage>
        <taxon>Eukaryota</taxon>
        <taxon>Metazoa</taxon>
        <taxon>Ecdysozoa</taxon>
        <taxon>Arthropoda</taxon>
        <taxon>Crustacea</taxon>
        <taxon>Multicrustacea</taxon>
        <taxon>Malacostraca</taxon>
        <taxon>Eumalacostraca</taxon>
        <taxon>Eucarida</taxon>
        <taxon>Decapoda</taxon>
        <taxon>Pleocyemata</taxon>
        <taxon>Brachyura</taxon>
        <taxon>Eubrachyura</taxon>
        <taxon>Portunoidea</taxon>
        <taxon>Portunidae</taxon>
        <taxon>Portuninae</taxon>
        <taxon>Portunus</taxon>
    </lineage>
</organism>
<proteinExistence type="predicted"/>
<evidence type="ECO:0000313" key="1">
    <source>
        <dbReference type="EMBL" id="MPC36192.1"/>
    </source>
</evidence>
<sequence>MIPCLEHIPRKANTAVTRPSLSCQTTPHLQALVIAHGTTARQHLRCARPSNPLLFASGGGQR</sequence>
<gene>
    <name evidence="1" type="ORF">E2C01_029640</name>
</gene>
<accession>A0A5B7EPW3</accession>
<name>A0A5B7EPW3_PORTR</name>
<comment type="caution">
    <text evidence="1">The sequence shown here is derived from an EMBL/GenBank/DDBJ whole genome shotgun (WGS) entry which is preliminary data.</text>
</comment>
<keyword evidence="2" id="KW-1185">Reference proteome</keyword>
<dbReference type="Proteomes" id="UP000324222">
    <property type="component" value="Unassembled WGS sequence"/>
</dbReference>
<dbReference type="AlphaFoldDB" id="A0A5B7EPW3"/>